<organism evidence="1">
    <name type="scientific">bioreactor metagenome</name>
    <dbReference type="NCBI Taxonomy" id="1076179"/>
    <lineage>
        <taxon>unclassified sequences</taxon>
        <taxon>metagenomes</taxon>
        <taxon>ecological metagenomes</taxon>
    </lineage>
</organism>
<comment type="caution">
    <text evidence="1">The sequence shown here is derived from an EMBL/GenBank/DDBJ whole genome shotgun (WGS) entry which is preliminary data.</text>
</comment>
<accession>A0A645H827</accession>
<protein>
    <submittedName>
        <fullName evidence="1">Uncharacterized protein</fullName>
    </submittedName>
</protein>
<dbReference type="AlphaFoldDB" id="A0A645H827"/>
<sequence>MPLKRDTRINDFVLEDKLVNHNPHVMRVISFLGISNGLVRKNG</sequence>
<evidence type="ECO:0000313" key="1">
    <source>
        <dbReference type="EMBL" id="MPN35187.1"/>
    </source>
</evidence>
<dbReference type="EMBL" id="VSSQ01088611">
    <property type="protein sequence ID" value="MPN35187.1"/>
    <property type="molecule type" value="Genomic_DNA"/>
</dbReference>
<name>A0A645H827_9ZZZZ</name>
<proteinExistence type="predicted"/>
<gene>
    <name evidence="1" type="ORF">SDC9_182684</name>
</gene>
<reference evidence="1" key="1">
    <citation type="submission" date="2019-08" db="EMBL/GenBank/DDBJ databases">
        <authorList>
            <person name="Kucharzyk K."/>
            <person name="Murdoch R.W."/>
            <person name="Higgins S."/>
            <person name="Loffler F."/>
        </authorList>
    </citation>
    <scope>NUCLEOTIDE SEQUENCE</scope>
</reference>